<dbReference type="EMBL" id="WTYD01000002">
    <property type="protein sequence ID" value="MXO54685.1"/>
    <property type="molecule type" value="Genomic_DNA"/>
</dbReference>
<dbReference type="RefSeq" id="WP_160661581.1">
    <property type="nucleotide sequence ID" value="NZ_BAABDV010000001.1"/>
</dbReference>
<dbReference type="AlphaFoldDB" id="A0A844Y990"/>
<accession>A0A844Y990</accession>
<dbReference type="OrthoDB" id="7409704at2"/>
<protein>
    <recommendedName>
        <fullName evidence="3">Lipoprotein</fullName>
    </recommendedName>
</protein>
<evidence type="ECO:0000313" key="2">
    <source>
        <dbReference type="Proteomes" id="UP000430272"/>
    </source>
</evidence>
<reference evidence="1 2" key="1">
    <citation type="submission" date="2019-12" db="EMBL/GenBank/DDBJ databases">
        <title>Genomic-based taxomic classification of the family Erythrobacteraceae.</title>
        <authorList>
            <person name="Xu L."/>
        </authorList>
    </citation>
    <scope>NUCLEOTIDE SEQUENCE [LARGE SCALE GENOMIC DNA]</scope>
    <source>
        <strain evidence="1 2">JCM 17468</strain>
    </source>
</reference>
<dbReference type="Proteomes" id="UP000430272">
    <property type="component" value="Unassembled WGS sequence"/>
</dbReference>
<comment type="caution">
    <text evidence="1">The sequence shown here is derived from an EMBL/GenBank/DDBJ whole genome shotgun (WGS) entry which is preliminary data.</text>
</comment>
<organism evidence="1 2">
    <name type="scientific">Qipengyuania pelagi</name>
    <dbReference type="NCBI Taxonomy" id="994320"/>
    <lineage>
        <taxon>Bacteria</taxon>
        <taxon>Pseudomonadati</taxon>
        <taxon>Pseudomonadota</taxon>
        <taxon>Alphaproteobacteria</taxon>
        <taxon>Sphingomonadales</taxon>
        <taxon>Erythrobacteraceae</taxon>
        <taxon>Qipengyuania</taxon>
    </lineage>
</organism>
<name>A0A844Y990_9SPHN</name>
<gene>
    <name evidence="1" type="ORF">GRI47_11805</name>
</gene>
<evidence type="ECO:0008006" key="3">
    <source>
        <dbReference type="Google" id="ProtNLM"/>
    </source>
</evidence>
<keyword evidence="2" id="KW-1185">Reference proteome</keyword>
<proteinExistence type="predicted"/>
<dbReference type="PROSITE" id="PS51257">
    <property type="entry name" value="PROKAR_LIPOPROTEIN"/>
    <property type="match status" value="1"/>
</dbReference>
<sequence length="139" mass="15065">MKNAFLFSLIATGVLGACSAGKPATEERKVSQQKTFSAEDKRIASVLSIGNDEISSTVSPQYRATLCSLSLQAIEDGMRSTLSDEQRQAFAQAQALYDQRSAAGLSQDDRERTVEEVEAAYPNPIDRARFAIGCLQDLA</sequence>
<evidence type="ECO:0000313" key="1">
    <source>
        <dbReference type="EMBL" id="MXO54685.1"/>
    </source>
</evidence>